<dbReference type="GO" id="GO:0030488">
    <property type="term" value="P:tRNA methylation"/>
    <property type="evidence" value="ECO:0007669"/>
    <property type="project" value="TreeGrafter"/>
</dbReference>
<evidence type="ECO:0000313" key="5">
    <source>
        <dbReference type="Proteomes" id="UP000605970"/>
    </source>
</evidence>
<name>A0A8T0A4V2_9BILA</name>
<gene>
    <name evidence="4" type="ORF">Mgra_00000238</name>
</gene>
<comment type="similarity">
    <text evidence="1">Belongs to the TRM112 family.</text>
</comment>
<dbReference type="EMBL" id="JABEBT010000001">
    <property type="protein sequence ID" value="KAF7640418.1"/>
    <property type="molecule type" value="Genomic_DNA"/>
</dbReference>
<evidence type="ECO:0000256" key="1">
    <source>
        <dbReference type="ARBA" id="ARBA00007980"/>
    </source>
</evidence>
<sequence>MKLLLHNLISSKFLKGVKTGFPLILRVTKIELGETENAEQFVKQIMPRLDYNAFRDAAQVLDNEQAVELPSDLPKHIEIIIFNFEMYSLLVGVEIMEGEMECPETHRIFPINEGIPNMLARAEEIDEE</sequence>
<dbReference type="PANTHER" id="PTHR12773">
    <property type="entry name" value="UPF0315 PROTEIN-RELATED"/>
    <property type="match status" value="1"/>
</dbReference>
<dbReference type="OrthoDB" id="2187549at2759"/>
<evidence type="ECO:0000256" key="3">
    <source>
        <dbReference type="ARBA" id="ARBA00030516"/>
    </source>
</evidence>
<dbReference type="Proteomes" id="UP000605970">
    <property type="component" value="Unassembled WGS sequence"/>
</dbReference>
<evidence type="ECO:0000256" key="2">
    <source>
        <dbReference type="ARBA" id="ARBA00019989"/>
    </source>
</evidence>
<reference evidence="4" key="1">
    <citation type="journal article" date="2020" name="Ecol. Evol.">
        <title>Genome structure and content of the rice root-knot nematode (Meloidogyne graminicola).</title>
        <authorList>
            <person name="Phan N.T."/>
            <person name="Danchin E.G.J."/>
            <person name="Klopp C."/>
            <person name="Perfus-Barbeoch L."/>
            <person name="Kozlowski D.K."/>
            <person name="Koutsovoulos G.D."/>
            <person name="Lopez-Roques C."/>
            <person name="Bouchez O."/>
            <person name="Zahm M."/>
            <person name="Besnard G."/>
            <person name="Bellafiore S."/>
        </authorList>
    </citation>
    <scope>NUCLEOTIDE SEQUENCE</scope>
    <source>
        <strain evidence="4">VN-18</strain>
    </source>
</reference>
<dbReference type="AlphaFoldDB" id="A0A8T0A4V2"/>
<proteinExistence type="inferred from homology"/>
<evidence type="ECO:0000313" key="4">
    <source>
        <dbReference type="EMBL" id="KAF7640418.1"/>
    </source>
</evidence>
<organism evidence="4 5">
    <name type="scientific">Meloidogyne graminicola</name>
    <dbReference type="NCBI Taxonomy" id="189291"/>
    <lineage>
        <taxon>Eukaryota</taxon>
        <taxon>Metazoa</taxon>
        <taxon>Ecdysozoa</taxon>
        <taxon>Nematoda</taxon>
        <taxon>Chromadorea</taxon>
        <taxon>Rhabditida</taxon>
        <taxon>Tylenchina</taxon>
        <taxon>Tylenchomorpha</taxon>
        <taxon>Tylenchoidea</taxon>
        <taxon>Meloidogynidae</taxon>
        <taxon>Meloidogyninae</taxon>
        <taxon>Meloidogyne</taxon>
    </lineage>
</organism>
<dbReference type="GO" id="GO:0046982">
    <property type="term" value="F:protein heterodimerization activity"/>
    <property type="evidence" value="ECO:0007669"/>
    <property type="project" value="InterPro"/>
</dbReference>
<dbReference type="Gene3D" id="2.20.25.10">
    <property type="match status" value="1"/>
</dbReference>
<accession>A0A8T0A4V2</accession>
<dbReference type="GO" id="GO:0070476">
    <property type="term" value="P:rRNA (guanine-N7)-methylation"/>
    <property type="evidence" value="ECO:0007669"/>
    <property type="project" value="TreeGrafter"/>
</dbReference>
<dbReference type="InterPro" id="IPR005651">
    <property type="entry name" value="Trm112-like"/>
</dbReference>
<keyword evidence="5" id="KW-1185">Reference proteome</keyword>
<comment type="caution">
    <text evidence="4">The sequence shown here is derived from an EMBL/GenBank/DDBJ whole genome shotgun (WGS) entry which is preliminary data.</text>
</comment>
<dbReference type="SUPFAM" id="SSF158997">
    <property type="entry name" value="Trm112p-like"/>
    <property type="match status" value="1"/>
</dbReference>
<dbReference type="InterPro" id="IPR039127">
    <property type="entry name" value="Trm112"/>
</dbReference>
<protein>
    <recommendedName>
        <fullName evidence="2">Multifunctional methyltransferase subunit TRM112-like protein</fullName>
    </recommendedName>
    <alternativeName>
        <fullName evidence="3">tRNA methyltransferase 112 homolog</fullName>
    </alternativeName>
</protein>
<dbReference type="Pfam" id="PF03966">
    <property type="entry name" value="Trm112p"/>
    <property type="match status" value="1"/>
</dbReference>
<dbReference type="PANTHER" id="PTHR12773:SF0">
    <property type="entry name" value="MULTIFUNCTIONAL METHYLTRANSFERASE SUBUNIT TRM112-LIKE PROTEIN"/>
    <property type="match status" value="1"/>
</dbReference>